<evidence type="ECO:0000313" key="2">
    <source>
        <dbReference type="Proteomes" id="UP001632038"/>
    </source>
</evidence>
<sequence>MWMNYLKPGIKMGNFSNESETVFNLHEIHGNRKDTKWQKILRDLRVCFSVEAVLGRGSHKDATGKLTDFDGADAMSSDDLHAHECAMFSYYIGSEPSCSCYNS</sequence>
<dbReference type="AlphaFoldDB" id="A0ABD3BET1"/>
<accession>A0ABD3BET1</accession>
<dbReference type="EMBL" id="JAVIJP010000100">
    <property type="protein sequence ID" value="KAL3615571.1"/>
    <property type="molecule type" value="Genomic_DNA"/>
</dbReference>
<proteinExistence type="predicted"/>
<evidence type="ECO:0000313" key="1">
    <source>
        <dbReference type="EMBL" id="KAL3615571.1"/>
    </source>
</evidence>
<gene>
    <name evidence="1" type="ORF">CASFOL_041232</name>
</gene>
<comment type="caution">
    <text evidence="1">The sequence shown here is derived from an EMBL/GenBank/DDBJ whole genome shotgun (WGS) entry which is preliminary data.</text>
</comment>
<reference evidence="2" key="1">
    <citation type="journal article" date="2024" name="IScience">
        <title>Strigolactones Initiate the Formation of Haustorium-like Structures in Castilleja.</title>
        <authorList>
            <person name="Buerger M."/>
            <person name="Peterson D."/>
            <person name="Chory J."/>
        </authorList>
    </citation>
    <scope>NUCLEOTIDE SEQUENCE [LARGE SCALE GENOMIC DNA]</scope>
</reference>
<organism evidence="1 2">
    <name type="scientific">Castilleja foliolosa</name>
    <dbReference type="NCBI Taxonomy" id="1961234"/>
    <lineage>
        <taxon>Eukaryota</taxon>
        <taxon>Viridiplantae</taxon>
        <taxon>Streptophyta</taxon>
        <taxon>Embryophyta</taxon>
        <taxon>Tracheophyta</taxon>
        <taxon>Spermatophyta</taxon>
        <taxon>Magnoliopsida</taxon>
        <taxon>eudicotyledons</taxon>
        <taxon>Gunneridae</taxon>
        <taxon>Pentapetalae</taxon>
        <taxon>asterids</taxon>
        <taxon>lamiids</taxon>
        <taxon>Lamiales</taxon>
        <taxon>Orobanchaceae</taxon>
        <taxon>Pedicularideae</taxon>
        <taxon>Castillejinae</taxon>
        <taxon>Castilleja</taxon>
    </lineage>
</organism>
<dbReference type="Proteomes" id="UP001632038">
    <property type="component" value="Unassembled WGS sequence"/>
</dbReference>
<name>A0ABD3BET1_9LAMI</name>
<protein>
    <submittedName>
        <fullName evidence="1">Uncharacterized protein</fullName>
    </submittedName>
</protein>
<keyword evidence="2" id="KW-1185">Reference proteome</keyword>